<name>A0A0W0SHL6_9GAMM</name>
<evidence type="ECO:0000313" key="1">
    <source>
        <dbReference type="EMBL" id="KTC82660.1"/>
    </source>
</evidence>
<gene>
    <name evidence="1" type="ORF">Lche_0340</name>
</gene>
<proteinExistence type="predicted"/>
<dbReference type="EMBL" id="LNXW01000008">
    <property type="protein sequence ID" value="KTC82660.1"/>
    <property type="molecule type" value="Genomic_DNA"/>
</dbReference>
<evidence type="ECO:0000313" key="2">
    <source>
        <dbReference type="Proteomes" id="UP000054921"/>
    </source>
</evidence>
<dbReference type="OrthoDB" id="5653595at2"/>
<dbReference type="RefSeq" id="WP_058387286.1">
    <property type="nucleotide sequence ID" value="NZ_LNXW01000008.1"/>
</dbReference>
<protein>
    <submittedName>
        <fullName evidence="1">Uncharacterized protein</fullName>
    </submittedName>
</protein>
<sequence>MSVKKFILSGDKLIHPIVVLCTNDNFDQVTKLIKLFSSSPECSRELSILSSTPGIKIDFTRDNLKFQGYWLAQKKEIRVKNNLLLVNMLQTFIFELCNANNPDLAENKIKYSNFFNADQYAIYIEEAEHKSFKKASSLYTDLVFRNPQSLLIPNGIELEQLMMLYNDETYLSYVKNNGHYYRYVDAYNSAMNKRDSFFTRQNENNLKGNHYDNNSLQKSFY</sequence>
<reference evidence="1 2" key="1">
    <citation type="submission" date="2015-11" db="EMBL/GenBank/DDBJ databases">
        <title>Genomic analysis of 38 Legionella species identifies large and diverse effector repertoires.</title>
        <authorList>
            <person name="Burstein D."/>
            <person name="Amaro F."/>
            <person name="Zusman T."/>
            <person name="Lifshitz Z."/>
            <person name="Cohen O."/>
            <person name="Gilbert J.A."/>
            <person name="Pupko T."/>
            <person name="Shuman H.A."/>
            <person name="Segal G."/>
        </authorList>
    </citation>
    <scope>NUCLEOTIDE SEQUENCE [LARGE SCALE GENOMIC DNA]</scope>
    <source>
        <strain evidence="1 2">ORW</strain>
    </source>
</reference>
<dbReference type="PATRIC" id="fig|28084.5.peg.367"/>
<dbReference type="Proteomes" id="UP000054921">
    <property type="component" value="Unassembled WGS sequence"/>
</dbReference>
<comment type="caution">
    <text evidence="1">The sequence shown here is derived from an EMBL/GenBank/DDBJ whole genome shotgun (WGS) entry which is preliminary data.</text>
</comment>
<dbReference type="AlphaFoldDB" id="A0A0W0SHL6"/>
<accession>A0A0W0SHL6</accession>
<organism evidence="1 2">
    <name type="scientific">Legionella cherrii</name>
    <dbReference type="NCBI Taxonomy" id="28084"/>
    <lineage>
        <taxon>Bacteria</taxon>
        <taxon>Pseudomonadati</taxon>
        <taxon>Pseudomonadota</taxon>
        <taxon>Gammaproteobacteria</taxon>
        <taxon>Legionellales</taxon>
        <taxon>Legionellaceae</taxon>
        <taxon>Legionella</taxon>
    </lineage>
</organism>